<dbReference type="GO" id="GO:0046872">
    <property type="term" value="F:metal ion binding"/>
    <property type="evidence" value="ECO:0007669"/>
    <property type="project" value="UniProtKB-KW"/>
</dbReference>
<evidence type="ECO:0000256" key="4">
    <source>
        <dbReference type="ARBA" id="ARBA00005163"/>
    </source>
</evidence>
<evidence type="ECO:0000256" key="11">
    <source>
        <dbReference type="ARBA" id="ARBA00022982"/>
    </source>
</evidence>
<sequence>MSANNDKFRTPLKVARGLGSAKTGVHHFAVQRITAIALVFLSCWFVWFVVGLMQADYLTASDAVARPWNATLLIAFLAAMFWHAQLGLQVIIEDYVHSAGLAVLAQIAVRFVCILGALASVFAVVIIALGN</sequence>
<feature type="transmembrane region" description="Helical" evidence="15">
    <location>
        <begin position="70"/>
        <end position="92"/>
    </location>
</feature>
<dbReference type="CDD" id="cd03495">
    <property type="entry name" value="SQR_TypeC_SdhD_like"/>
    <property type="match status" value="1"/>
</dbReference>
<feature type="transmembrane region" description="Helical" evidence="15">
    <location>
        <begin position="104"/>
        <end position="129"/>
    </location>
</feature>
<dbReference type="EMBL" id="JAGKTC010000003">
    <property type="protein sequence ID" value="MBP3985430.1"/>
    <property type="molecule type" value="Genomic_DNA"/>
</dbReference>
<dbReference type="Proteomes" id="UP000673447">
    <property type="component" value="Unassembled WGS sequence"/>
</dbReference>
<keyword evidence="8" id="KW-0349">Heme</keyword>
<protein>
    <recommendedName>
        <fullName evidence="5">Succinate dehydrogenase hydrophobic membrane anchor subunit</fullName>
    </recommendedName>
</protein>
<reference evidence="16" key="1">
    <citation type="journal article" date="2016" name="Int. J. Syst. Evol. Microbiol.">
        <title>Pseudoxanthomonas helianthi sp. nov., isolated from roots of Jerusalem artichoke (Helianthus tuberosus).</title>
        <authorList>
            <person name="Kittiwongwattana C."/>
            <person name="Thawai C."/>
        </authorList>
    </citation>
    <scope>NUCLEOTIDE SEQUENCE</scope>
    <source>
        <strain evidence="16">110414</strain>
    </source>
</reference>
<dbReference type="GO" id="GO:0006099">
    <property type="term" value="P:tricarboxylic acid cycle"/>
    <property type="evidence" value="ECO:0007669"/>
    <property type="project" value="UniProtKB-KW"/>
</dbReference>
<dbReference type="InterPro" id="IPR034804">
    <property type="entry name" value="SQR/QFR_C/D"/>
</dbReference>
<dbReference type="NCBIfam" id="TIGR02968">
    <property type="entry name" value="succ_dehyd_anc"/>
    <property type="match status" value="1"/>
</dbReference>
<accession>A0A940X4K4</accession>
<dbReference type="InterPro" id="IPR000701">
    <property type="entry name" value="SuccDH_FuR_B_TM-su"/>
</dbReference>
<keyword evidence="7" id="KW-0816">Tricarboxylic acid cycle</keyword>
<dbReference type="InterPro" id="IPR014312">
    <property type="entry name" value="Succ_DH_anchor"/>
</dbReference>
<evidence type="ECO:0000256" key="12">
    <source>
        <dbReference type="ARBA" id="ARBA00022989"/>
    </source>
</evidence>
<comment type="pathway">
    <text evidence="4">Carbohydrate metabolism; tricarboxylic acid cycle.</text>
</comment>
<dbReference type="AlphaFoldDB" id="A0A940X4K4"/>
<proteinExistence type="predicted"/>
<keyword evidence="17" id="KW-1185">Reference proteome</keyword>
<evidence type="ECO:0000256" key="5">
    <source>
        <dbReference type="ARBA" id="ARBA00019425"/>
    </source>
</evidence>
<dbReference type="SUPFAM" id="SSF81343">
    <property type="entry name" value="Fumarate reductase respiratory complex transmembrane subunits"/>
    <property type="match status" value="1"/>
</dbReference>
<comment type="function">
    <text evidence="2">Membrane-anchoring subunit of succinate dehydrogenase (SDH).</text>
</comment>
<keyword evidence="11" id="KW-0249">Electron transport</keyword>
<evidence type="ECO:0000256" key="10">
    <source>
        <dbReference type="ARBA" id="ARBA00022723"/>
    </source>
</evidence>
<keyword evidence="6" id="KW-0813">Transport</keyword>
<dbReference type="GO" id="GO:0016020">
    <property type="term" value="C:membrane"/>
    <property type="evidence" value="ECO:0007669"/>
    <property type="project" value="UniProtKB-SubCell"/>
</dbReference>
<evidence type="ECO:0000256" key="9">
    <source>
        <dbReference type="ARBA" id="ARBA00022692"/>
    </source>
</evidence>
<evidence type="ECO:0000256" key="15">
    <source>
        <dbReference type="SAM" id="Phobius"/>
    </source>
</evidence>
<dbReference type="Pfam" id="PF01127">
    <property type="entry name" value="Sdh_cyt"/>
    <property type="match status" value="1"/>
</dbReference>
<evidence type="ECO:0000313" key="17">
    <source>
        <dbReference type="Proteomes" id="UP000673447"/>
    </source>
</evidence>
<dbReference type="RefSeq" id="WP_210537292.1">
    <property type="nucleotide sequence ID" value="NZ_JAGKTC010000003.1"/>
</dbReference>
<evidence type="ECO:0000313" key="16">
    <source>
        <dbReference type="EMBL" id="MBP3985430.1"/>
    </source>
</evidence>
<reference evidence="16" key="2">
    <citation type="submission" date="2021-03" db="EMBL/GenBank/DDBJ databases">
        <authorList>
            <person name="Cao W."/>
        </authorList>
    </citation>
    <scope>NUCLEOTIDE SEQUENCE</scope>
    <source>
        <strain evidence="16">110414</strain>
    </source>
</reference>
<keyword evidence="12 15" id="KW-1133">Transmembrane helix</keyword>
<evidence type="ECO:0000256" key="3">
    <source>
        <dbReference type="ARBA" id="ARBA00004141"/>
    </source>
</evidence>
<keyword evidence="9 15" id="KW-0812">Transmembrane</keyword>
<keyword evidence="14 15" id="KW-0472">Membrane</keyword>
<feature type="transmembrane region" description="Helical" evidence="15">
    <location>
        <begin position="33"/>
        <end position="58"/>
    </location>
</feature>
<evidence type="ECO:0000256" key="14">
    <source>
        <dbReference type="ARBA" id="ARBA00023136"/>
    </source>
</evidence>
<evidence type="ECO:0000256" key="1">
    <source>
        <dbReference type="ARBA" id="ARBA00001971"/>
    </source>
</evidence>
<comment type="caution">
    <text evidence="16">The sequence shown here is derived from an EMBL/GenBank/DDBJ whole genome shotgun (WGS) entry which is preliminary data.</text>
</comment>
<evidence type="ECO:0000256" key="6">
    <source>
        <dbReference type="ARBA" id="ARBA00022448"/>
    </source>
</evidence>
<evidence type="ECO:0000256" key="2">
    <source>
        <dbReference type="ARBA" id="ARBA00004050"/>
    </source>
</evidence>
<dbReference type="GO" id="GO:0020037">
    <property type="term" value="F:heme binding"/>
    <property type="evidence" value="ECO:0007669"/>
    <property type="project" value="InterPro"/>
</dbReference>
<evidence type="ECO:0000256" key="8">
    <source>
        <dbReference type="ARBA" id="ARBA00022617"/>
    </source>
</evidence>
<evidence type="ECO:0000256" key="13">
    <source>
        <dbReference type="ARBA" id="ARBA00023004"/>
    </source>
</evidence>
<dbReference type="Gene3D" id="1.20.1300.10">
    <property type="entry name" value="Fumarate reductase/succinate dehydrogenase, transmembrane subunit"/>
    <property type="match status" value="1"/>
</dbReference>
<organism evidence="16 17">
    <name type="scientific">Pseudoxanthomonas helianthi</name>
    <dbReference type="NCBI Taxonomy" id="1453541"/>
    <lineage>
        <taxon>Bacteria</taxon>
        <taxon>Pseudomonadati</taxon>
        <taxon>Pseudomonadota</taxon>
        <taxon>Gammaproteobacteria</taxon>
        <taxon>Lysobacterales</taxon>
        <taxon>Lysobacteraceae</taxon>
        <taxon>Pseudoxanthomonas</taxon>
    </lineage>
</organism>
<comment type="subcellular location">
    <subcellularLocation>
        <location evidence="3">Membrane</location>
        <topology evidence="3">Multi-pass membrane protein</topology>
    </subcellularLocation>
</comment>
<keyword evidence="13" id="KW-0408">Iron</keyword>
<gene>
    <name evidence="16" type="primary">sdhD</name>
    <name evidence="16" type="ORF">J5837_13540</name>
</gene>
<name>A0A940X4K4_9GAMM</name>
<comment type="cofactor">
    <cofactor evidence="1">
        <name>heme</name>
        <dbReference type="ChEBI" id="CHEBI:30413"/>
    </cofactor>
</comment>
<keyword evidence="10" id="KW-0479">Metal-binding</keyword>
<evidence type="ECO:0000256" key="7">
    <source>
        <dbReference type="ARBA" id="ARBA00022532"/>
    </source>
</evidence>